<comment type="function">
    <text evidence="5">Part of a binding-protein-dependent transport system for a sugar.</text>
</comment>
<dbReference type="PATRIC" id="fig|68223.7.peg.6912"/>
<dbReference type="GO" id="GO:0030313">
    <property type="term" value="C:cell envelope"/>
    <property type="evidence" value="ECO:0007669"/>
    <property type="project" value="UniProtKB-SubCell"/>
</dbReference>
<evidence type="ECO:0000256" key="6">
    <source>
        <dbReference type="ARBA" id="ARBA00049753"/>
    </source>
</evidence>
<evidence type="ECO:0000256" key="3">
    <source>
        <dbReference type="ARBA" id="ARBA00022448"/>
    </source>
</evidence>
<keyword evidence="4 7" id="KW-0732">Signal</keyword>
<evidence type="ECO:0000313" key="9">
    <source>
        <dbReference type="Proteomes" id="UP000033551"/>
    </source>
</evidence>
<sequence>MPTAGRPATAATALAALSALVLLATACTGQGAATASDDPKADTTLTFWHGWSAPGEVKAIEENIARFEKAHPNIKVDVTGNMTDDKINQALRAGGGKAPDVVSSFSTDSVGKFCHSGAFADLNPFLKKSGIDKAKVFPPTLLEYTQFKGDQCTLPLLSDAYGLVYNKTAFAAAGITEPPRTWSQFTEDARKLTKPRGDSYEQLGVMPTFHGYETTPMRLAAQWSPSYFAADGSSALAEDPAFAKMLTAQKDLVDQLGGYERLERFRAGFGDEWSAEHPFHKGLVAMQIDGEWRPEMAREAGVGFEIGTAPLPVPDEQAADYGKGYLSGTVMGISAASRKQNAAWELVRYMTTDTEAVVSFANAIHNVPSTFAALESPQLKVTPEFRTFLDIARHPKSGTTPARADGGTYQLTFQDFAYRTEKGEVPDLQAGLAATARQIDTDIAKAE</sequence>
<dbReference type="RefSeq" id="WP_045947690.1">
    <property type="nucleotide sequence ID" value="NZ_JZWV01000341.1"/>
</dbReference>
<evidence type="ECO:0000256" key="2">
    <source>
        <dbReference type="ARBA" id="ARBA00008520"/>
    </source>
</evidence>
<evidence type="ECO:0000256" key="7">
    <source>
        <dbReference type="SAM" id="SignalP"/>
    </source>
</evidence>
<dbReference type="EMBL" id="JZWV01000341">
    <property type="protein sequence ID" value="KJY33752.1"/>
    <property type="molecule type" value="Genomic_DNA"/>
</dbReference>
<comment type="subcellular location">
    <subcellularLocation>
        <location evidence="1">Cell envelope</location>
    </subcellularLocation>
</comment>
<accession>A0A0F4JHC6</accession>
<dbReference type="Pfam" id="PF01547">
    <property type="entry name" value="SBP_bac_1"/>
    <property type="match status" value="1"/>
</dbReference>
<evidence type="ECO:0000313" key="8">
    <source>
        <dbReference type="EMBL" id="KJY33752.1"/>
    </source>
</evidence>
<keyword evidence="9" id="KW-1185">Reference proteome</keyword>
<evidence type="ECO:0000256" key="5">
    <source>
        <dbReference type="ARBA" id="ARBA00049629"/>
    </source>
</evidence>
<gene>
    <name evidence="8" type="ORF">VR44_13380</name>
</gene>
<dbReference type="SUPFAM" id="SSF53850">
    <property type="entry name" value="Periplasmic binding protein-like II"/>
    <property type="match status" value="1"/>
</dbReference>
<evidence type="ECO:0000256" key="4">
    <source>
        <dbReference type="ARBA" id="ARBA00022729"/>
    </source>
</evidence>
<name>A0A0F4JHC6_9ACTN</name>
<dbReference type="PANTHER" id="PTHR43649">
    <property type="entry name" value="ARABINOSE-BINDING PROTEIN-RELATED"/>
    <property type="match status" value="1"/>
</dbReference>
<dbReference type="InterPro" id="IPR006059">
    <property type="entry name" value="SBP"/>
</dbReference>
<comment type="caution">
    <text evidence="8">The sequence shown here is derived from an EMBL/GenBank/DDBJ whole genome shotgun (WGS) entry which is preliminary data.</text>
</comment>
<dbReference type="OrthoDB" id="9795467at2"/>
<dbReference type="CDD" id="cd14748">
    <property type="entry name" value="PBP2_UgpB"/>
    <property type="match status" value="1"/>
</dbReference>
<dbReference type="Proteomes" id="UP000033551">
    <property type="component" value="Unassembled WGS sequence"/>
</dbReference>
<reference evidence="8 9" key="1">
    <citation type="submission" date="2015-02" db="EMBL/GenBank/DDBJ databases">
        <authorList>
            <person name="Ju K.-S."/>
            <person name="Doroghazi J.R."/>
            <person name="Metcalf W."/>
        </authorList>
    </citation>
    <scope>NUCLEOTIDE SEQUENCE [LARGE SCALE GENOMIC DNA]</scope>
    <source>
        <strain evidence="8 9">NRRL ISP-5550</strain>
    </source>
</reference>
<organism evidence="8 9">
    <name type="scientific">Streptomyces katrae</name>
    <dbReference type="NCBI Taxonomy" id="68223"/>
    <lineage>
        <taxon>Bacteria</taxon>
        <taxon>Bacillati</taxon>
        <taxon>Actinomycetota</taxon>
        <taxon>Actinomycetes</taxon>
        <taxon>Kitasatosporales</taxon>
        <taxon>Streptomycetaceae</taxon>
        <taxon>Streptomyces</taxon>
    </lineage>
</organism>
<protein>
    <recommendedName>
        <fullName evidence="6">Probable sugar-binding periplasmic protein</fullName>
    </recommendedName>
</protein>
<keyword evidence="3" id="KW-0813">Transport</keyword>
<dbReference type="STRING" id="68223.GCA_002028425_02529"/>
<evidence type="ECO:0000256" key="1">
    <source>
        <dbReference type="ARBA" id="ARBA00004196"/>
    </source>
</evidence>
<dbReference type="PANTHER" id="PTHR43649:SF28">
    <property type="entry name" value="BINDING PROTEIN COMPONENT OF ABC SUGAR TRANSPORTER-RELATED"/>
    <property type="match status" value="1"/>
</dbReference>
<comment type="similarity">
    <text evidence="2">Belongs to the bacterial solute-binding protein 1 family.</text>
</comment>
<dbReference type="Gene3D" id="3.40.190.10">
    <property type="entry name" value="Periplasmic binding protein-like II"/>
    <property type="match status" value="2"/>
</dbReference>
<feature type="signal peptide" evidence="7">
    <location>
        <begin position="1"/>
        <end position="26"/>
    </location>
</feature>
<dbReference type="AlphaFoldDB" id="A0A0F4JHC6"/>
<dbReference type="PROSITE" id="PS51257">
    <property type="entry name" value="PROKAR_LIPOPROTEIN"/>
    <property type="match status" value="1"/>
</dbReference>
<dbReference type="InterPro" id="IPR050490">
    <property type="entry name" value="Bact_solute-bd_prot1"/>
</dbReference>
<feature type="chain" id="PRO_5039514801" description="Probable sugar-binding periplasmic protein" evidence="7">
    <location>
        <begin position="27"/>
        <end position="447"/>
    </location>
</feature>
<proteinExistence type="inferred from homology"/>